<evidence type="ECO:0000256" key="1">
    <source>
        <dbReference type="SAM" id="MobiDB-lite"/>
    </source>
</evidence>
<sequence>MASSTSKGRSVHIPSIVWGILVELKEARHYACLNFDLINFDNLTWIKKTNDYTLVIKPTRCGHSCRQTSDPRSGFATVEKDHPGSLTPMLGDRKVEHFLGIKRKAEPSSMAPQKKQKE</sequence>
<dbReference type="Proteomes" id="UP000283530">
    <property type="component" value="Unassembled WGS sequence"/>
</dbReference>
<accession>A0A443PW87</accession>
<gene>
    <name evidence="2" type="ORF">CKAN_02436800</name>
</gene>
<evidence type="ECO:0000313" key="3">
    <source>
        <dbReference type="Proteomes" id="UP000283530"/>
    </source>
</evidence>
<dbReference type="STRING" id="337451.A0A443PW87"/>
<evidence type="ECO:0000313" key="2">
    <source>
        <dbReference type="EMBL" id="RWR95046.1"/>
    </source>
</evidence>
<dbReference type="AlphaFoldDB" id="A0A443PW87"/>
<keyword evidence="3" id="KW-1185">Reference proteome</keyword>
<dbReference type="EMBL" id="QPKB01000011">
    <property type="protein sequence ID" value="RWR95046.1"/>
    <property type="molecule type" value="Genomic_DNA"/>
</dbReference>
<protein>
    <submittedName>
        <fullName evidence="2">SART-1 family protein DOT2</fullName>
    </submittedName>
</protein>
<comment type="caution">
    <text evidence="2">The sequence shown here is derived from an EMBL/GenBank/DDBJ whole genome shotgun (WGS) entry which is preliminary data.</text>
</comment>
<name>A0A443PW87_9MAGN</name>
<organism evidence="2 3">
    <name type="scientific">Cinnamomum micranthum f. kanehirae</name>
    <dbReference type="NCBI Taxonomy" id="337451"/>
    <lineage>
        <taxon>Eukaryota</taxon>
        <taxon>Viridiplantae</taxon>
        <taxon>Streptophyta</taxon>
        <taxon>Embryophyta</taxon>
        <taxon>Tracheophyta</taxon>
        <taxon>Spermatophyta</taxon>
        <taxon>Magnoliopsida</taxon>
        <taxon>Magnoliidae</taxon>
        <taxon>Laurales</taxon>
        <taxon>Lauraceae</taxon>
        <taxon>Cinnamomum</taxon>
    </lineage>
</organism>
<reference evidence="2 3" key="1">
    <citation type="journal article" date="2019" name="Nat. Plants">
        <title>Stout camphor tree genome fills gaps in understanding of flowering plant genome evolution.</title>
        <authorList>
            <person name="Chaw S.M."/>
            <person name="Liu Y.C."/>
            <person name="Wu Y.W."/>
            <person name="Wang H.Y."/>
            <person name="Lin C.I."/>
            <person name="Wu C.S."/>
            <person name="Ke H.M."/>
            <person name="Chang L.Y."/>
            <person name="Hsu C.Y."/>
            <person name="Yang H.T."/>
            <person name="Sudianto E."/>
            <person name="Hsu M.H."/>
            <person name="Wu K.P."/>
            <person name="Wang L.N."/>
            <person name="Leebens-Mack J.H."/>
            <person name="Tsai I.J."/>
        </authorList>
    </citation>
    <scope>NUCLEOTIDE SEQUENCE [LARGE SCALE GENOMIC DNA]</scope>
    <source>
        <strain evidence="3">cv. Chaw 1501</strain>
        <tissue evidence="2">Young leaves</tissue>
    </source>
</reference>
<feature type="region of interest" description="Disordered" evidence="1">
    <location>
        <begin position="66"/>
        <end position="89"/>
    </location>
</feature>
<proteinExistence type="predicted"/>
<dbReference type="OrthoDB" id="5583at2759"/>